<evidence type="ECO:0000256" key="2">
    <source>
        <dbReference type="ARBA" id="ARBA00001946"/>
    </source>
</evidence>
<dbReference type="InterPro" id="IPR000086">
    <property type="entry name" value="NUDIX_hydrolase_dom"/>
</dbReference>
<feature type="domain" description="Nudix hydrolase" evidence="8">
    <location>
        <begin position="45"/>
        <end position="179"/>
    </location>
</feature>
<dbReference type="GO" id="GO:0005829">
    <property type="term" value="C:cytosol"/>
    <property type="evidence" value="ECO:0007669"/>
    <property type="project" value="TreeGrafter"/>
</dbReference>
<dbReference type="GO" id="GO:0019693">
    <property type="term" value="P:ribose phosphate metabolic process"/>
    <property type="evidence" value="ECO:0007669"/>
    <property type="project" value="TreeGrafter"/>
</dbReference>
<dbReference type="Proteomes" id="UP000516349">
    <property type="component" value="Chromosome"/>
</dbReference>
<dbReference type="Pfam" id="PF00293">
    <property type="entry name" value="NUDIX"/>
    <property type="match status" value="1"/>
</dbReference>
<comment type="catalytic activity">
    <reaction evidence="1">
        <text>GDP-alpha-D-mannose + H2O = alpha-D-mannose 1-phosphate + GMP + 2 H(+)</text>
        <dbReference type="Rhea" id="RHEA:27978"/>
        <dbReference type="ChEBI" id="CHEBI:15377"/>
        <dbReference type="ChEBI" id="CHEBI:15378"/>
        <dbReference type="ChEBI" id="CHEBI:57527"/>
        <dbReference type="ChEBI" id="CHEBI:58115"/>
        <dbReference type="ChEBI" id="CHEBI:58409"/>
    </reaction>
</comment>
<evidence type="ECO:0000313" key="9">
    <source>
        <dbReference type="EMBL" id="QNT77643.1"/>
    </source>
</evidence>
<dbReference type="PANTHER" id="PTHR11839">
    <property type="entry name" value="UDP/ADP-SUGAR PYROPHOSPHATASE"/>
    <property type="match status" value="1"/>
</dbReference>
<dbReference type="KEGG" id="ebla:JGUZn3_03920"/>
<evidence type="ECO:0000259" key="8">
    <source>
        <dbReference type="PROSITE" id="PS51462"/>
    </source>
</evidence>
<dbReference type="AlphaFoldDB" id="A0A7H1NPD3"/>
<name>A0A7H1NPD3_9PROT</name>
<evidence type="ECO:0000313" key="10">
    <source>
        <dbReference type="Proteomes" id="UP000516349"/>
    </source>
</evidence>
<evidence type="ECO:0000256" key="3">
    <source>
        <dbReference type="ARBA" id="ARBA00007275"/>
    </source>
</evidence>
<comment type="similarity">
    <text evidence="3">Belongs to the Nudix hydrolase family. NudK subfamily.</text>
</comment>
<accession>A0A7H1NPD3</accession>
<dbReference type="GO" id="GO:0006753">
    <property type="term" value="P:nucleoside phosphate metabolic process"/>
    <property type="evidence" value="ECO:0007669"/>
    <property type="project" value="TreeGrafter"/>
</dbReference>
<dbReference type="SUPFAM" id="SSF55811">
    <property type="entry name" value="Nudix"/>
    <property type="match status" value="1"/>
</dbReference>
<dbReference type="PROSITE" id="PS51462">
    <property type="entry name" value="NUDIX"/>
    <property type="match status" value="1"/>
</dbReference>
<protein>
    <recommendedName>
        <fullName evidence="4">GDP-mannose pyrophosphatase</fullName>
    </recommendedName>
    <alternativeName>
        <fullName evidence="6">GDP-mannose hydrolase</fullName>
    </alternativeName>
    <alternativeName>
        <fullName evidence="7">GDPMK</fullName>
    </alternativeName>
</protein>
<proteinExistence type="inferred from homology"/>
<dbReference type="CDD" id="cd24161">
    <property type="entry name" value="NUDIX_ADPRase_Ndx2"/>
    <property type="match status" value="1"/>
</dbReference>
<gene>
    <name evidence="9" type="ORF">JGUZn3_03920</name>
</gene>
<evidence type="ECO:0000256" key="1">
    <source>
        <dbReference type="ARBA" id="ARBA00000847"/>
    </source>
</evidence>
<dbReference type="GO" id="GO:0016787">
    <property type="term" value="F:hydrolase activity"/>
    <property type="evidence" value="ECO:0007669"/>
    <property type="project" value="UniProtKB-KW"/>
</dbReference>
<evidence type="ECO:0000256" key="7">
    <source>
        <dbReference type="ARBA" id="ARBA00032272"/>
    </source>
</evidence>
<evidence type="ECO:0000256" key="6">
    <source>
        <dbReference type="ARBA" id="ARBA00032162"/>
    </source>
</evidence>
<comment type="cofactor">
    <cofactor evidence="2">
        <name>Mg(2+)</name>
        <dbReference type="ChEBI" id="CHEBI:18420"/>
    </cofactor>
</comment>
<dbReference type="InterPro" id="IPR015797">
    <property type="entry name" value="NUDIX_hydrolase-like_dom_sf"/>
</dbReference>
<dbReference type="PANTHER" id="PTHR11839:SF18">
    <property type="entry name" value="NUDIX HYDROLASE DOMAIN-CONTAINING PROTEIN"/>
    <property type="match status" value="1"/>
</dbReference>
<keyword evidence="5" id="KW-0378">Hydrolase</keyword>
<sequence length="189" mass="21082">MALKKTSNGTTILSTRTAYENRWLKIREDILLYPNGKEGLYGIVERGEFAVIFPLGDGPEGKTVTLVNQYRYPVDKSLWELPMGMWELNPTAAPEDVARGELEEETGLRAQHIQNVGSFYQGAGYSNQKGHVFLATGLSQHATQRESTEIDMMTKTFPLSEMTNMIERGEIVCMVSIAAYGVLCAKKLI</sequence>
<evidence type="ECO:0000256" key="5">
    <source>
        <dbReference type="ARBA" id="ARBA00022801"/>
    </source>
</evidence>
<dbReference type="EMBL" id="CP060244">
    <property type="protein sequence ID" value="QNT77643.1"/>
    <property type="molecule type" value="Genomic_DNA"/>
</dbReference>
<keyword evidence="10" id="KW-1185">Reference proteome</keyword>
<dbReference type="Gene3D" id="3.90.79.10">
    <property type="entry name" value="Nucleoside Triphosphate Pyrophosphohydrolase"/>
    <property type="match status" value="1"/>
</dbReference>
<evidence type="ECO:0000256" key="4">
    <source>
        <dbReference type="ARBA" id="ARBA00016377"/>
    </source>
</evidence>
<reference evidence="9 10" key="1">
    <citation type="submission" date="2020-08" db="EMBL/GenBank/DDBJ databases">
        <title>Complete genome sequence of Entomobacter blattae G55GP.</title>
        <authorList>
            <person name="Poehlein A."/>
            <person name="Guzman J."/>
            <person name="Daniel R."/>
            <person name="Vilcinskas A."/>
        </authorList>
    </citation>
    <scope>NUCLEOTIDE SEQUENCE [LARGE SCALE GENOMIC DNA]</scope>
    <source>
        <strain evidence="9 10">G55GP</strain>
    </source>
</reference>
<organism evidence="9 10">
    <name type="scientific">Entomobacter blattae</name>
    <dbReference type="NCBI Taxonomy" id="2762277"/>
    <lineage>
        <taxon>Bacteria</taxon>
        <taxon>Pseudomonadati</taxon>
        <taxon>Pseudomonadota</taxon>
        <taxon>Alphaproteobacteria</taxon>
        <taxon>Acetobacterales</taxon>
        <taxon>Acetobacteraceae</taxon>
        <taxon>Entomobacter</taxon>
    </lineage>
</organism>